<dbReference type="RefSeq" id="XP_070851079.1">
    <property type="nucleotide sequence ID" value="XM_070994978.1"/>
</dbReference>
<feature type="compositionally biased region" description="Polar residues" evidence="6">
    <location>
        <begin position="246"/>
        <end position="255"/>
    </location>
</feature>
<dbReference type="GO" id="GO:0006513">
    <property type="term" value="P:protein monoubiquitination"/>
    <property type="evidence" value="ECO:0007669"/>
    <property type="project" value="TreeGrafter"/>
</dbReference>
<dbReference type="Pfam" id="PF26084">
    <property type="entry name" value="PWI_Topors"/>
    <property type="match status" value="1"/>
</dbReference>
<name>A0AB39ZPY9_DROSZ</name>
<evidence type="ECO:0000313" key="11">
    <source>
        <dbReference type="RefSeq" id="XP_070851080.1"/>
    </source>
</evidence>
<keyword evidence="4" id="KW-0805">Transcription regulation</keyword>
<evidence type="ECO:0000259" key="7">
    <source>
        <dbReference type="Pfam" id="PF26084"/>
    </source>
</evidence>
<dbReference type="GeneID" id="108017886"/>
<feature type="region of interest" description="Disordered" evidence="6">
    <location>
        <begin position="340"/>
        <end position="381"/>
    </location>
</feature>
<feature type="compositionally biased region" description="Basic residues" evidence="6">
    <location>
        <begin position="371"/>
        <end position="381"/>
    </location>
</feature>
<dbReference type="RefSeq" id="XP_070851080.1">
    <property type="nucleotide sequence ID" value="XM_070994979.1"/>
</dbReference>
<gene>
    <name evidence="9 10 11" type="primary">LOC108017886</name>
</gene>
<dbReference type="AlphaFoldDB" id="A0AB39ZPY9"/>
<dbReference type="PANTHER" id="PTHR46077">
    <property type="entry name" value="E3 UBIQUITIN-PROTEIN LIGASE TOPORS"/>
    <property type="match status" value="1"/>
</dbReference>
<feature type="region of interest" description="Disordered" evidence="6">
    <location>
        <begin position="211"/>
        <end position="255"/>
    </location>
</feature>
<protein>
    <recommendedName>
        <fullName evidence="2">RING-type E3 ubiquitin transferase</fullName>
        <ecNumber evidence="2">2.3.2.27</ecNumber>
    </recommendedName>
</protein>
<feature type="domain" description="Topors PWI-like" evidence="7">
    <location>
        <begin position="40"/>
        <end position="112"/>
    </location>
</feature>
<dbReference type="GO" id="GO:0061630">
    <property type="term" value="F:ubiquitin protein ligase activity"/>
    <property type="evidence" value="ECO:0007669"/>
    <property type="project" value="UniProtKB-EC"/>
</dbReference>
<accession>A0AB39ZPY9</accession>
<evidence type="ECO:0000256" key="4">
    <source>
        <dbReference type="ARBA" id="ARBA00023015"/>
    </source>
</evidence>
<evidence type="ECO:0000313" key="8">
    <source>
        <dbReference type="Proteomes" id="UP001652628"/>
    </source>
</evidence>
<keyword evidence="8" id="KW-1185">Reference proteome</keyword>
<feature type="compositionally biased region" description="Low complexity" evidence="6">
    <location>
        <begin position="230"/>
        <end position="245"/>
    </location>
</feature>
<evidence type="ECO:0000256" key="1">
    <source>
        <dbReference type="ARBA" id="ARBA00000900"/>
    </source>
</evidence>
<keyword evidence="3" id="KW-0808">Transferase</keyword>
<comment type="catalytic activity">
    <reaction evidence="1">
        <text>S-ubiquitinyl-[E2 ubiquitin-conjugating enzyme]-L-cysteine + [acceptor protein]-L-lysine = [E2 ubiquitin-conjugating enzyme]-L-cysteine + N(6)-ubiquitinyl-[acceptor protein]-L-lysine.</text>
        <dbReference type="EC" id="2.3.2.27"/>
    </reaction>
</comment>
<proteinExistence type="predicted"/>
<dbReference type="GO" id="GO:0000209">
    <property type="term" value="P:protein polyubiquitination"/>
    <property type="evidence" value="ECO:0007669"/>
    <property type="project" value="TreeGrafter"/>
</dbReference>
<reference evidence="9 10" key="1">
    <citation type="submission" date="2025-05" db="UniProtKB">
        <authorList>
            <consortium name="RefSeq"/>
        </authorList>
    </citation>
    <scope>IDENTIFICATION</scope>
</reference>
<dbReference type="EC" id="2.3.2.27" evidence="2"/>
<feature type="compositionally biased region" description="Polar residues" evidence="6">
    <location>
        <begin position="211"/>
        <end position="229"/>
    </location>
</feature>
<evidence type="ECO:0000256" key="6">
    <source>
        <dbReference type="SAM" id="MobiDB-lite"/>
    </source>
</evidence>
<feature type="compositionally biased region" description="Polar residues" evidence="6">
    <location>
        <begin position="354"/>
        <end position="367"/>
    </location>
</feature>
<evidence type="ECO:0000256" key="5">
    <source>
        <dbReference type="ARBA" id="ARBA00023163"/>
    </source>
</evidence>
<evidence type="ECO:0000256" key="3">
    <source>
        <dbReference type="ARBA" id="ARBA00022679"/>
    </source>
</evidence>
<dbReference type="PANTHER" id="PTHR46077:SF1">
    <property type="entry name" value="TOP1 BINDING ARGININE_SERINE RICH PROTEIN, E3 UBIQUITIN LIGASE"/>
    <property type="match status" value="1"/>
</dbReference>
<evidence type="ECO:0000313" key="9">
    <source>
        <dbReference type="RefSeq" id="XP_016940541.3"/>
    </source>
</evidence>
<evidence type="ECO:0000256" key="2">
    <source>
        <dbReference type="ARBA" id="ARBA00012483"/>
    </source>
</evidence>
<dbReference type="InterPro" id="IPR058745">
    <property type="entry name" value="PWI_Topors"/>
</dbReference>
<keyword evidence="5" id="KW-0804">Transcription</keyword>
<dbReference type="RefSeq" id="XP_016940541.3">
    <property type="nucleotide sequence ID" value="XM_017085052.4"/>
</dbReference>
<sequence length="381" mass="42006">MMPRHMVNWRVYVYANSLYSFPNREKPDFRDWSPQHFRRNPFEIHRIMNWVNRDASVLVKSGKTNILLLYETILNLLPRVSIKSLEFCSAVAKYFGGKTQHFTHELINFARSPYDDIISYECNTLYRPLAENGAKSSSMAWDSSSTLHNFVEFSRCINYDDCGGFEADLALEDEDFGELDDMMIERFNRPFFVEMDGEVVAPRVTQSTLIQPASQQASQVNQPTQSQPATQGQHQPAQHSQQTGQRASQPGLQNAATSAGLQLEDLELEVAIERSMFEGAAQAAAQGAAQGTAQGTAQGAAQGSSQGSGFTLASEFVLPSGRVVRLAHPSSRVVRNAHGFGLVSVPPPQAAATGDTTASAQNPQARSTGLRARRRRPPHSS</sequence>
<evidence type="ECO:0000313" key="10">
    <source>
        <dbReference type="RefSeq" id="XP_070851079.1"/>
    </source>
</evidence>
<dbReference type="Proteomes" id="UP001652628">
    <property type="component" value="Chromosome 2R"/>
</dbReference>
<organism evidence="8 9">
    <name type="scientific">Drosophila suzukii</name>
    <name type="common">Spotted-wing drosophila fruit fly</name>
    <dbReference type="NCBI Taxonomy" id="28584"/>
    <lineage>
        <taxon>Eukaryota</taxon>
        <taxon>Metazoa</taxon>
        <taxon>Ecdysozoa</taxon>
        <taxon>Arthropoda</taxon>
        <taxon>Hexapoda</taxon>
        <taxon>Insecta</taxon>
        <taxon>Pterygota</taxon>
        <taxon>Neoptera</taxon>
        <taxon>Endopterygota</taxon>
        <taxon>Diptera</taxon>
        <taxon>Brachycera</taxon>
        <taxon>Muscomorpha</taxon>
        <taxon>Ephydroidea</taxon>
        <taxon>Drosophilidae</taxon>
        <taxon>Drosophila</taxon>
        <taxon>Sophophora</taxon>
    </lineage>
</organism>